<dbReference type="PROSITE" id="PS00671">
    <property type="entry name" value="D_2_HYDROXYACID_DH_3"/>
    <property type="match status" value="1"/>
</dbReference>
<dbReference type="InterPro" id="IPR050857">
    <property type="entry name" value="D-2-hydroxyacid_DH"/>
</dbReference>
<keyword evidence="3" id="KW-0520">NAD</keyword>
<dbReference type="InterPro" id="IPR006140">
    <property type="entry name" value="D-isomer_DH_NAD-bd"/>
</dbReference>
<evidence type="ECO:0000256" key="4">
    <source>
        <dbReference type="SAM" id="MobiDB-lite"/>
    </source>
</evidence>
<dbReference type="InterPro" id="IPR029753">
    <property type="entry name" value="D-isomer_DH_CS"/>
</dbReference>
<evidence type="ECO:0000256" key="2">
    <source>
        <dbReference type="ARBA" id="ARBA00023002"/>
    </source>
</evidence>
<keyword evidence="7" id="KW-1185">Reference proteome</keyword>
<dbReference type="CDD" id="cd12169">
    <property type="entry name" value="PGDH_like_1"/>
    <property type="match status" value="1"/>
</dbReference>
<dbReference type="GO" id="GO:0016491">
    <property type="term" value="F:oxidoreductase activity"/>
    <property type="evidence" value="ECO:0007669"/>
    <property type="project" value="UniProtKB-KW"/>
</dbReference>
<proteinExistence type="inferred from homology"/>
<dbReference type="OrthoDB" id="5222846at2759"/>
<protein>
    <recommendedName>
        <fullName evidence="5">D-isomer specific 2-hydroxyacid dehydrogenase NAD-binding domain-containing protein</fullName>
    </recommendedName>
</protein>
<feature type="domain" description="D-isomer specific 2-hydroxyacid dehydrogenase NAD-binding" evidence="5">
    <location>
        <begin position="123"/>
        <end position="319"/>
    </location>
</feature>
<feature type="region of interest" description="Disordered" evidence="4">
    <location>
        <begin position="693"/>
        <end position="724"/>
    </location>
</feature>
<evidence type="ECO:0000256" key="1">
    <source>
        <dbReference type="ARBA" id="ARBA00005854"/>
    </source>
</evidence>
<dbReference type="SUPFAM" id="SSF52283">
    <property type="entry name" value="Formate/glycerate dehydrogenase catalytic domain-like"/>
    <property type="match status" value="1"/>
</dbReference>
<sequence>MSLPTIAILDDYQKISRIPFEQLRSAGYQVTTFTDTLAPYNYPETSQDEKDTLKSISNGVRLDERTNTISSRALPNLKLLLTTGPRNASIDVMACQARGIPVAGTGPNAPQEPGPDSTTQHSVALIVALARNIPQDDAIMKSGGWQTKDAVGLSGKTFGTVGLGRLGVSVSRIMHLAFGMKIIAWSANLTQDAADEKAKAAGLPVEDETGARTFRVVSRDELFSTADIVSIHLVLSERSRGLIGTSDLEKMKKSALFVNTSRGPIVNENELLEAGKKGLIRGIGLDVYGLEPLPKESEWRTTKWGESGRSEVILTPHMGYVVADTIRGWYEQHVENILRWQKGEALRTLYKDNGCLGYVGLVHIHSNNCNTITTSSHQHHLTSKTSKILLRPESTTMDAVEAPNVSVAGGGGGGGGYGSSSTSAPSYNPQATVPEGLNTVAVTTKPLPILPAIPSSITAVIPRPSAKIHTSPSLLRGPIPQKGSGQDRFLQLLKGNDQSCLTPVAQSNPIALPIGMIQQPLTAQHYPPGVAQINPPLLTFHSTPTYLGSQETDRIITPSGTKAKMSSPLKAELKVSSLTAPKPVIGDAHGQSSRQAVGVGANGQNRPVATARLSAQCQLRHFNPKWHESSGPNGFKCSVQLINKVIHGSHAYPSAYDAKQAVAEKALVYVSQLPCEDPSEKAAVRIQCTGKTDRFSESNRPGRSQVKKEPTTNADNGSFYGQYANRAPTDTNTAAYNWTTHNHDQRALLHRIQSVFGCAGPSPAVLSDPLAAQAFLQGCTSIRVASSVYEPYLEPRGRPLPVISGEIYRPYEARERSPQHGCGRKYRDRSPLRQRTLYESKTRRSG</sequence>
<dbReference type="STRING" id="2512241.A0A553I486"/>
<accession>A0A553I486</accession>
<dbReference type="EMBL" id="VFLP01000018">
    <property type="protein sequence ID" value="TRX95026.1"/>
    <property type="molecule type" value="Genomic_DNA"/>
</dbReference>
<feature type="compositionally biased region" description="Basic and acidic residues" evidence="4">
    <location>
        <begin position="828"/>
        <end position="846"/>
    </location>
</feature>
<dbReference type="SUPFAM" id="SSF51735">
    <property type="entry name" value="NAD(P)-binding Rossmann-fold domains"/>
    <property type="match status" value="1"/>
</dbReference>
<dbReference type="Gene3D" id="3.40.50.720">
    <property type="entry name" value="NAD(P)-binding Rossmann-like Domain"/>
    <property type="match status" value="2"/>
</dbReference>
<evidence type="ECO:0000256" key="3">
    <source>
        <dbReference type="ARBA" id="ARBA00023027"/>
    </source>
</evidence>
<comment type="caution">
    <text evidence="6">The sequence shown here is derived from an EMBL/GenBank/DDBJ whole genome shotgun (WGS) entry which is preliminary data.</text>
</comment>
<dbReference type="PANTHER" id="PTHR42789">
    <property type="entry name" value="D-ISOMER SPECIFIC 2-HYDROXYACID DEHYDROGENASE FAMILY PROTEIN (AFU_ORTHOLOGUE AFUA_6G10090)"/>
    <property type="match status" value="1"/>
</dbReference>
<dbReference type="CDD" id="cd00048">
    <property type="entry name" value="DSRM_SF"/>
    <property type="match status" value="1"/>
</dbReference>
<keyword evidence="2" id="KW-0560">Oxidoreductase</keyword>
<evidence type="ECO:0000313" key="6">
    <source>
        <dbReference type="EMBL" id="TRX95026.1"/>
    </source>
</evidence>
<dbReference type="InterPro" id="IPR036291">
    <property type="entry name" value="NAD(P)-bd_dom_sf"/>
</dbReference>
<evidence type="ECO:0000313" key="7">
    <source>
        <dbReference type="Proteomes" id="UP000319160"/>
    </source>
</evidence>
<organism evidence="6 7">
    <name type="scientific">Xylaria flabelliformis</name>
    <dbReference type="NCBI Taxonomy" id="2512241"/>
    <lineage>
        <taxon>Eukaryota</taxon>
        <taxon>Fungi</taxon>
        <taxon>Dikarya</taxon>
        <taxon>Ascomycota</taxon>
        <taxon>Pezizomycotina</taxon>
        <taxon>Sordariomycetes</taxon>
        <taxon>Xylariomycetidae</taxon>
        <taxon>Xylariales</taxon>
        <taxon>Xylariaceae</taxon>
        <taxon>Xylaria</taxon>
    </lineage>
</organism>
<evidence type="ECO:0000259" key="5">
    <source>
        <dbReference type="Pfam" id="PF02826"/>
    </source>
</evidence>
<dbReference type="Pfam" id="PF02826">
    <property type="entry name" value="2-Hacid_dh_C"/>
    <property type="match status" value="1"/>
</dbReference>
<comment type="similarity">
    <text evidence="1">Belongs to the D-isomer specific 2-hydroxyacid dehydrogenase family.</text>
</comment>
<dbReference type="AlphaFoldDB" id="A0A553I486"/>
<dbReference type="GO" id="GO:0051287">
    <property type="term" value="F:NAD binding"/>
    <property type="evidence" value="ECO:0007669"/>
    <property type="project" value="InterPro"/>
</dbReference>
<feature type="region of interest" description="Disordered" evidence="4">
    <location>
        <begin position="814"/>
        <end position="846"/>
    </location>
</feature>
<reference evidence="7" key="1">
    <citation type="submission" date="2019-06" db="EMBL/GenBank/DDBJ databases">
        <title>Draft genome sequence of the griseofulvin-producing fungus Xylaria cubensis strain G536.</title>
        <authorList>
            <person name="Mead M.E."/>
            <person name="Raja H.A."/>
            <person name="Steenwyk J.L."/>
            <person name="Knowles S.L."/>
            <person name="Oberlies N.H."/>
            <person name="Rokas A."/>
        </authorList>
    </citation>
    <scope>NUCLEOTIDE SEQUENCE [LARGE SCALE GENOMIC DNA]</scope>
    <source>
        <strain evidence="7">G536</strain>
    </source>
</reference>
<dbReference type="PANTHER" id="PTHR42789:SF1">
    <property type="entry name" value="D-ISOMER SPECIFIC 2-HYDROXYACID DEHYDROGENASE FAMILY PROTEIN (AFU_ORTHOLOGUE AFUA_6G10090)"/>
    <property type="match status" value="1"/>
</dbReference>
<gene>
    <name evidence="6" type="ORF">FHL15_004111</name>
</gene>
<dbReference type="Proteomes" id="UP000319160">
    <property type="component" value="Unassembled WGS sequence"/>
</dbReference>
<name>A0A553I486_9PEZI</name>